<accession>A0ABT1VZ25</accession>
<evidence type="ECO:0000313" key="1">
    <source>
        <dbReference type="EMBL" id="MCQ8241594.1"/>
    </source>
</evidence>
<dbReference type="EMBL" id="JAMZEJ010000007">
    <property type="protein sequence ID" value="MCQ8241594.1"/>
    <property type="molecule type" value="Genomic_DNA"/>
</dbReference>
<evidence type="ECO:0000313" key="2">
    <source>
        <dbReference type="Proteomes" id="UP001524547"/>
    </source>
</evidence>
<gene>
    <name evidence="1" type="ORF">NFI88_12175</name>
</gene>
<keyword evidence="2" id="KW-1185">Reference proteome</keyword>
<name>A0ABT1VZ25_9PROT</name>
<dbReference type="Proteomes" id="UP001524547">
    <property type="component" value="Unassembled WGS sequence"/>
</dbReference>
<organism evidence="1 2">
    <name type="scientific">Rhizosaccharibacter radicis</name>
    <dbReference type="NCBI Taxonomy" id="2782605"/>
    <lineage>
        <taxon>Bacteria</taxon>
        <taxon>Pseudomonadati</taxon>
        <taxon>Pseudomonadota</taxon>
        <taxon>Alphaproteobacteria</taxon>
        <taxon>Acetobacterales</taxon>
        <taxon>Acetobacteraceae</taxon>
        <taxon>Rhizosaccharibacter</taxon>
    </lineage>
</organism>
<dbReference type="RefSeq" id="WP_422920341.1">
    <property type="nucleotide sequence ID" value="NZ_JAMZEJ010000007.1"/>
</dbReference>
<evidence type="ECO:0008006" key="3">
    <source>
        <dbReference type="Google" id="ProtNLM"/>
    </source>
</evidence>
<reference evidence="1 2" key="1">
    <citation type="submission" date="2022-06" db="EMBL/GenBank/DDBJ databases">
        <title>Rhizosaccharibacter gen. nov. sp. nov. KSS12, endophytic bacteria isolated from sugarcane.</title>
        <authorList>
            <person name="Pitiwittayakul N."/>
        </authorList>
    </citation>
    <scope>NUCLEOTIDE SEQUENCE [LARGE SCALE GENOMIC DNA]</scope>
    <source>
        <strain evidence="1 2">KSS12</strain>
    </source>
</reference>
<proteinExistence type="predicted"/>
<sequence length="189" mass="19294">MRSTVYILLALLVAAGGWVRFNDRIAEVSPVLAAPAAPASQAIAAAHQIKGLVELGMVPSSETGAAVSAMKLPAPEAASLTRALDEDRVRLVRLPLFDTGLSTPGGRLVQVSTAGFTQVIRLSDAPLAVVLPINRVGEVSFRMLGGSADPAAPAGETRLAAIGALTLSGPVHLPDLHAGDQLTVGVVAQ</sequence>
<protein>
    <recommendedName>
        <fullName evidence="3">SAF domain-containing protein</fullName>
    </recommendedName>
</protein>
<comment type="caution">
    <text evidence="1">The sequence shown here is derived from an EMBL/GenBank/DDBJ whole genome shotgun (WGS) entry which is preliminary data.</text>
</comment>